<reference evidence="2" key="1">
    <citation type="submission" date="2021-04" db="EMBL/GenBank/DDBJ databases">
        <title>The genome sequence of Ideonella sp. 4Y11.</title>
        <authorList>
            <person name="Liu Y."/>
        </authorList>
    </citation>
    <scope>NUCLEOTIDE SEQUENCE</scope>
    <source>
        <strain evidence="2">4Y11</strain>
    </source>
</reference>
<dbReference type="SUPFAM" id="SSF53756">
    <property type="entry name" value="UDP-Glycosyltransferase/glycogen phosphorylase"/>
    <property type="match status" value="1"/>
</dbReference>
<accession>A0A940YS18</accession>
<name>A0A940YS18_9BURK</name>
<dbReference type="PANTHER" id="PTHR46401">
    <property type="entry name" value="GLYCOSYLTRANSFERASE WBBK-RELATED"/>
    <property type="match status" value="1"/>
</dbReference>
<dbReference type="CDD" id="cd03809">
    <property type="entry name" value="GT4_MtfB-like"/>
    <property type="match status" value="1"/>
</dbReference>
<evidence type="ECO:0000313" key="2">
    <source>
        <dbReference type="EMBL" id="MBQ0958345.1"/>
    </source>
</evidence>
<dbReference type="Pfam" id="PF00534">
    <property type="entry name" value="Glycos_transf_1"/>
    <property type="match status" value="1"/>
</dbReference>
<organism evidence="2 3">
    <name type="scientific">Ideonella aquatica</name>
    <dbReference type="NCBI Taxonomy" id="2824119"/>
    <lineage>
        <taxon>Bacteria</taxon>
        <taxon>Pseudomonadati</taxon>
        <taxon>Pseudomonadota</taxon>
        <taxon>Betaproteobacteria</taxon>
        <taxon>Burkholderiales</taxon>
        <taxon>Sphaerotilaceae</taxon>
        <taxon>Ideonella</taxon>
    </lineage>
</organism>
<protein>
    <submittedName>
        <fullName evidence="2">Glycosyltransferase family 4 protein</fullName>
    </submittedName>
</protein>
<dbReference type="Gene3D" id="3.40.50.2000">
    <property type="entry name" value="Glycogen Phosphorylase B"/>
    <property type="match status" value="1"/>
</dbReference>
<sequence length="386" mass="43101">MGFMLIGGRHWTGGYNYLLNLVQQIDRFVPDRIRPVLFFGDDLDHEDVAPFERIESAEVVISPLVNAARRRSSLMRCLLSGRDPALVSLFGACRIDVAFENAQFLGWRWRIPTIAWIPDFQHLCLPHLFTRRSFWQRELGFQAQVRSGRLIMLSSEDALQMCEAHYPGSRGRTEVARFAIWPPARPSLADSLAVAAKYGLTSPYVFMPNQFWKHKNHRLVIEALSLLKARGHRVMVAASGRQLDTRDAAYFPSIESLVKERGVSDEFRLLGMLPYADLAPLMRASVALLNPSLFEGWSTTVEEARALGVPMLLSDLDVHKEQAGAQAMYFDRCDAGALADALMALPQAPLPDDALQEAAVSEVAKARSKAFAQRFAEVAERAAAMG</sequence>
<dbReference type="GO" id="GO:0016757">
    <property type="term" value="F:glycosyltransferase activity"/>
    <property type="evidence" value="ECO:0007669"/>
    <property type="project" value="InterPro"/>
</dbReference>
<evidence type="ECO:0000259" key="1">
    <source>
        <dbReference type="Pfam" id="PF00534"/>
    </source>
</evidence>
<dbReference type="PANTHER" id="PTHR46401:SF8">
    <property type="entry name" value="BLL6006 PROTEIN"/>
    <property type="match status" value="1"/>
</dbReference>
<dbReference type="AlphaFoldDB" id="A0A940YS18"/>
<dbReference type="Proteomes" id="UP000678374">
    <property type="component" value="Unassembled WGS sequence"/>
</dbReference>
<keyword evidence="3" id="KW-1185">Reference proteome</keyword>
<gene>
    <name evidence="2" type="ORF">KAK06_05190</name>
</gene>
<comment type="caution">
    <text evidence="2">The sequence shown here is derived from an EMBL/GenBank/DDBJ whole genome shotgun (WGS) entry which is preliminary data.</text>
</comment>
<dbReference type="EMBL" id="JAGQDE010000003">
    <property type="protein sequence ID" value="MBQ0958345.1"/>
    <property type="molecule type" value="Genomic_DNA"/>
</dbReference>
<feature type="domain" description="Glycosyl transferase family 1" evidence="1">
    <location>
        <begin position="201"/>
        <end position="346"/>
    </location>
</feature>
<proteinExistence type="predicted"/>
<dbReference type="InterPro" id="IPR001296">
    <property type="entry name" value="Glyco_trans_1"/>
</dbReference>
<evidence type="ECO:0000313" key="3">
    <source>
        <dbReference type="Proteomes" id="UP000678374"/>
    </source>
</evidence>